<dbReference type="OrthoDB" id="4733706at2759"/>
<evidence type="ECO:0000256" key="1">
    <source>
        <dbReference type="SAM" id="SignalP"/>
    </source>
</evidence>
<dbReference type="RefSeq" id="XP_016642436.1">
    <property type="nucleotide sequence ID" value="XM_016788120.1"/>
</dbReference>
<feature type="chain" id="PRO_5001775366" evidence="1">
    <location>
        <begin position="22"/>
        <end position="657"/>
    </location>
</feature>
<dbReference type="Proteomes" id="UP000028545">
    <property type="component" value="Unassembled WGS sequence"/>
</dbReference>
<keyword evidence="1" id="KW-0732">Signal</keyword>
<sequence>MFINAFRALATALVAGSLCAASPTAIDVRVLNELAPRDPMEALRNGHLEKRLSADFSLDRQWNNEVLFGGSWTEVDELEPKHVNLEVICQECWTKGSVTARLTTENIFDPVVRLEFDEVEAYVDLGIKSSAAATYAIDLFSSSTPVGLSLPGLDIGLVFHLDLVFSLAAEVDLTGGFYVKVAPGSFLETDVFSGDIVDHVFDGIGTKSIPVEVKTGSGTFKASLRLRVQCGIEADIDLIGLGAGAVVGIYANIVEFVTVLDSTPNCALQAREWFDLNVGAFARFDVVVDFTRIGAVPTVSTTLVNSPTWTQCLLGGAPAQTSDAIPDEKNLDVLLPLPASGLESDIFPTPSQALPSSFSTAFIHTISCGGSSFAATISGSTGLTTAVEAIIDHQPSSVVKIPGGSNFTATLSGATGFTTAVASIIDLQPSSVVESDSPEIITSANNSSLVTSTVYSTTVYTITSCAAGVINCPASWEQQIIVTRTISAFTTVCPAGAKVTLPAEPPSAAPSAKVASPRPGASNPVAYVHVITDLVVLSACETPIVNSFVEPTTRKPPTQHTVEVEEPWPTVALGNTPVVVGASDLVIVDAAVGGASLGSGKGNGTVSTVSRIGGVSPTGSGVIGTVAKPSGPAIAGAGRVGTAMGGLIACLAIFHLF</sequence>
<dbReference type="AlphaFoldDB" id="A0A084G5M5"/>
<evidence type="ECO:0000313" key="2">
    <source>
        <dbReference type="EMBL" id="KEZ42637.1"/>
    </source>
</evidence>
<accession>A0A084G5M5</accession>
<evidence type="ECO:0000313" key="3">
    <source>
        <dbReference type="Proteomes" id="UP000028545"/>
    </source>
</evidence>
<reference evidence="2 3" key="1">
    <citation type="journal article" date="2014" name="Genome Announc.">
        <title>Draft genome sequence of the pathogenic fungus Scedosporium apiospermum.</title>
        <authorList>
            <person name="Vandeputte P."/>
            <person name="Ghamrawi S."/>
            <person name="Rechenmann M."/>
            <person name="Iltis A."/>
            <person name="Giraud S."/>
            <person name="Fleury M."/>
            <person name="Thornton C."/>
            <person name="Delhaes L."/>
            <person name="Meyer W."/>
            <person name="Papon N."/>
            <person name="Bouchara J.P."/>
        </authorList>
    </citation>
    <scope>NUCLEOTIDE SEQUENCE [LARGE SCALE GENOMIC DNA]</scope>
    <source>
        <strain evidence="2 3">IHEM 14462</strain>
    </source>
</reference>
<organism evidence="2 3">
    <name type="scientific">Pseudallescheria apiosperma</name>
    <name type="common">Scedosporium apiospermum</name>
    <dbReference type="NCBI Taxonomy" id="563466"/>
    <lineage>
        <taxon>Eukaryota</taxon>
        <taxon>Fungi</taxon>
        <taxon>Dikarya</taxon>
        <taxon>Ascomycota</taxon>
        <taxon>Pezizomycotina</taxon>
        <taxon>Sordariomycetes</taxon>
        <taxon>Hypocreomycetidae</taxon>
        <taxon>Microascales</taxon>
        <taxon>Microascaceae</taxon>
        <taxon>Scedosporium</taxon>
    </lineage>
</organism>
<protein>
    <submittedName>
        <fullName evidence="2">Uncharacterized protein</fullName>
    </submittedName>
</protein>
<dbReference type="EMBL" id="JOWA01000099">
    <property type="protein sequence ID" value="KEZ42637.1"/>
    <property type="molecule type" value="Genomic_DNA"/>
</dbReference>
<dbReference type="HOGENOM" id="CLU_027520_0_0_1"/>
<gene>
    <name evidence="2" type="ORF">SAPIO_CDS5889</name>
</gene>
<name>A0A084G5M5_PSEDA</name>
<dbReference type="OMA" id="GNEAHAN"/>
<feature type="signal peptide" evidence="1">
    <location>
        <begin position="1"/>
        <end position="21"/>
    </location>
</feature>
<keyword evidence="3" id="KW-1185">Reference proteome</keyword>
<dbReference type="KEGG" id="sapo:SAPIO_CDS5889"/>
<dbReference type="VEuPathDB" id="FungiDB:SAPIO_CDS5889"/>
<dbReference type="GeneID" id="27724961"/>
<proteinExistence type="predicted"/>
<comment type="caution">
    <text evidence="2">The sequence shown here is derived from an EMBL/GenBank/DDBJ whole genome shotgun (WGS) entry which is preliminary data.</text>
</comment>